<reference evidence="1 2" key="1">
    <citation type="submission" date="2023-07" db="EMBL/GenBank/DDBJ databases">
        <title>Comparative genomics of wheat-associated soil bacteria to identify genetic determinants of phenazine resistance.</title>
        <authorList>
            <person name="Mouncey N."/>
        </authorList>
    </citation>
    <scope>NUCLEOTIDE SEQUENCE [LARGE SCALE GENOMIC DNA]</scope>
    <source>
        <strain evidence="1 2">W4I11</strain>
    </source>
</reference>
<proteinExistence type="predicted"/>
<dbReference type="EMBL" id="JAUSZT010000003">
    <property type="protein sequence ID" value="MDQ0999144.1"/>
    <property type="molecule type" value="Genomic_DNA"/>
</dbReference>
<sequence length="169" mass="18499">MSNSTYAISIPALLRGLSIVSSLIDKAEAFSTEKKISPDVLINARLAPDMLPFSGQVQRVSDTSKGVIGRLTSIEPPKMPDEEKTFAELQERVAKTVDFLKSVDESAFRDASSKEVTLSFGKLKTTLSGDDYITKFVLPNFYFHVTTAQNILRHNGVSVGKLDYLGPIA</sequence>
<dbReference type="SUPFAM" id="SSF109854">
    <property type="entry name" value="DinB/YfiT-like putative metalloenzymes"/>
    <property type="match status" value="1"/>
</dbReference>
<dbReference type="PANTHER" id="PTHR36922">
    <property type="entry name" value="BLL2446 PROTEIN"/>
    <property type="match status" value="1"/>
</dbReference>
<accession>A0ABU0SEE4</accession>
<dbReference type="Proteomes" id="UP001237780">
    <property type="component" value="Unassembled WGS sequence"/>
</dbReference>
<evidence type="ECO:0000313" key="1">
    <source>
        <dbReference type="EMBL" id="MDQ0999144.1"/>
    </source>
</evidence>
<gene>
    <name evidence="1" type="ORF">QFZ34_004326</name>
</gene>
<dbReference type="Pfam" id="PF09351">
    <property type="entry name" value="DUF1993"/>
    <property type="match status" value="1"/>
</dbReference>
<dbReference type="Gene3D" id="1.20.120.450">
    <property type="entry name" value="dinb family like domain"/>
    <property type="match status" value="1"/>
</dbReference>
<evidence type="ECO:0000313" key="2">
    <source>
        <dbReference type="Proteomes" id="UP001237780"/>
    </source>
</evidence>
<dbReference type="RefSeq" id="WP_115053057.1">
    <property type="nucleotide sequence ID" value="NZ_JAUSZT010000003.1"/>
</dbReference>
<evidence type="ECO:0008006" key="3">
    <source>
        <dbReference type="Google" id="ProtNLM"/>
    </source>
</evidence>
<organism evidence="1 2">
    <name type="scientific">Phyllobacterium ifriqiyense</name>
    <dbReference type="NCBI Taxonomy" id="314238"/>
    <lineage>
        <taxon>Bacteria</taxon>
        <taxon>Pseudomonadati</taxon>
        <taxon>Pseudomonadota</taxon>
        <taxon>Alphaproteobacteria</taxon>
        <taxon>Hyphomicrobiales</taxon>
        <taxon>Phyllobacteriaceae</taxon>
        <taxon>Phyllobacterium</taxon>
    </lineage>
</organism>
<dbReference type="PANTHER" id="PTHR36922:SF1">
    <property type="entry name" value="DUF1993 DOMAIN-CONTAINING PROTEIN"/>
    <property type="match status" value="1"/>
</dbReference>
<dbReference type="InterPro" id="IPR018531">
    <property type="entry name" value="DUF1993"/>
</dbReference>
<comment type="caution">
    <text evidence="1">The sequence shown here is derived from an EMBL/GenBank/DDBJ whole genome shotgun (WGS) entry which is preliminary data.</text>
</comment>
<dbReference type="InterPro" id="IPR034660">
    <property type="entry name" value="DinB/YfiT-like"/>
</dbReference>
<name>A0ABU0SEE4_9HYPH</name>
<protein>
    <recommendedName>
        <fullName evidence="3">DUF1993 domain-containing protein</fullName>
    </recommendedName>
</protein>
<keyword evidence="2" id="KW-1185">Reference proteome</keyword>